<protein>
    <submittedName>
        <fullName evidence="2">Uncharacterized protein</fullName>
    </submittedName>
</protein>
<evidence type="ECO:0000313" key="3">
    <source>
        <dbReference type="EMBL" id="XCD05535.1"/>
    </source>
</evidence>
<feature type="transmembrane region" description="Helical" evidence="1">
    <location>
        <begin position="13"/>
        <end position="32"/>
    </location>
</feature>
<accession>A0AAU8AYA1</accession>
<proteinExistence type="predicted"/>
<evidence type="ECO:0000313" key="4">
    <source>
        <dbReference type="EMBL" id="XCD06486.1"/>
    </source>
</evidence>
<dbReference type="EMBL" id="PP511677">
    <property type="protein sequence ID" value="XCD06486.1"/>
    <property type="molecule type" value="Genomic_DNA"/>
</dbReference>
<reference evidence="2" key="1">
    <citation type="submission" date="2024-03" db="EMBL/GenBank/DDBJ databases">
        <title>Diverse circular DNA viruses in blood, oral, and fecal samples of captive lemurs.</title>
        <authorList>
            <person name="Paietta E.N."/>
            <person name="Kraberger S."/>
            <person name="Lund M.C."/>
            <person name="Custer J.M."/>
            <person name="Vargas K.M."/>
            <person name="Ehmke E.E."/>
            <person name="Yoder A.D."/>
            <person name="Varsani A."/>
        </authorList>
    </citation>
    <scope>NUCLEOTIDE SEQUENCE</scope>
    <source>
        <strain evidence="2">Duke_21_88</strain>
        <strain evidence="3">Duke_24FS_101</strain>
        <strain evidence="4">Duke_25FS_112</strain>
        <strain evidence="5">Duke_26_81</strain>
    </source>
</reference>
<keyword evidence="1" id="KW-0812">Transmembrane</keyword>
<evidence type="ECO:0000256" key="1">
    <source>
        <dbReference type="SAM" id="Phobius"/>
    </source>
</evidence>
<evidence type="ECO:0000313" key="2">
    <source>
        <dbReference type="EMBL" id="XCD04108.1"/>
    </source>
</evidence>
<organism evidence="2">
    <name type="scientific">Dulem virus 135</name>
    <dbReference type="NCBI Taxonomy" id="3145612"/>
    <lineage>
        <taxon>Viruses</taxon>
        <taxon>Monodnaviria</taxon>
        <taxon>Sangervirae</taxon>
        <taxon>Phixviricota</taxon>
        <taxon>Malgrandaviricetes</taxon>
        <taxon>Petitvirales</taxon>
        <taxon>Microviridae</taxon>
        <taxon>Microvirus</taxon>
    </lineage>
</organism>
<name>A0AAU8AYA1_9VIRU</name>
<keyword evidence="1" id="KW-0472">Membrane</keyword>
<sequence length="123" mass="13840">MEIVTFLLENLEYLVMSILAIVSIIASIVGFINKAKKKKSDMFGTLIQNLPELVSTVEALFPNVGRKMGSEKRFSVLSYLQSFCSQNGIPFDEEFWVSQIEAVLSSPQKKIKEVSCNETKKDN</sequence>
<dbReference type="EMBL" id="PP511424">
    <property type="protein sequence ID" value="XCD04108.1"/>
    <property type="molecule type" value="Genomic_DNA"/>
</dbReference>
<evidence type="ECO:0000313" key="5">
    <source>
        <dbReference type="EMBL" id="XCD07102.1"/>
    </source>
</evidence>
<keyword evidence="1" id="KW-1133">Transmembrane helix</keyword>
<dbReference type="EMBL" id="PP511572">
    <property type="protein sequence ID" value="XCD05535.1"/>
    <property type="molecule type" value="Genomic_DNA"/>
</dbReference>
<dbReference type="EMBL" id="PP511751">
    <property type="protein sequence ID" value="XCD07102.1"/>
    <property type="molecule type" value="Genomic_DNA"/>
</dbReference>